<name>A0A8C9HXS2_9PRIM</name>
<evidence type="ECO:0000256" key="3">
    <source>
        <dbReference type="ARBA" id="ARBA00005567"/>
    </source>
</evidence>
<dbReference type="InterPro" id="IPR022408">
    <property type="entry name" value="Acyl-CoA-binding_prot_CS"/>
</dbReference>
<keyword evidence="12" id="KW-1185">Reference proteome</keyword>
<comment type="subcellular location">
    <subcellularLocation>
        <location evidence="1">Endoplasmic reticulum</location>
    </subcellularLocation>
    <subcellularLocation>
        <location evidence="2">Golgi apparatus</location>
    </subcellularLocation>
</comment>
<dbReference type="Proteomes" id="UP000694416">
    <property type="component" value="Unplaced"/>
</dbReference>
<comment type="similarity">
    <text evidence="3">Belongs to the ACBP family.</text>
</comment>
<evidence type="ECO:0000256" key="5">
    <source>
        <dbReference type="ARBA" id="ARBA00022824"/>
    </source>
</evidence>
<evidence type="ECO:0000256" key="2">
    <source>
        <dbReference type="ARBA" id="ARBA00004555"/>
    </source>
</evidence>
<evidence type="ECO:0000256" key="7">
    <source>
        <dbReference type="ARBA" id="ARBA00023121"/>
    </source>
</evidence>
<evidence type="ECO:0000313" key="11">
    <source>
        <dbReference type="Ensembl" id="ENSPTEP00000026259.1"/>
    </source>
</evidence>
<dbReference type="PANTHER" id="PTHR23310">
    <property type="entry name" value="ACYL-COA-BINDING PROTEIN, ACBP"/>
    <property type="match status" value="1"/>
</dbReference>
<keyword evidence="5" id="KW-0256">Endoplasmic reticulum</keyword>
<sequence length="104" mass="11791">MSQAEFEKAAEEVKHLKTKPADDEMLFIYGRYKQATVGDVNTERPGMLDFTGKAKWDAWNELKESRKLGVTVSEGYLQCPFYCSKKTKICLMPLQEAATFAQSS</sequence>
<accession>A0A8C9HXS2</accession>
<reference evidence="11" key="1">
    <citation type="submission" date="2025-08" db="UniProtKB">
        <authorList>
            <consortium name="Ensembl"/>
        </authorList>
    </citation>
    <scope>IDENTIFICATION</scope>
</reference>
<evidence type="ECO:0000256" key="1">
    <source>
        <dbReference type="ARBA" id="ARBA00004240"/>
    </source>
</evidence>
<evidence type="ECO:0000313" key="12">
    <source>
        <dbReference type="Proteomes" id="UP000694416"/>
    </source>
</evidence>
<evidence type="ECO:0000256" key="9">
    <source>
        <dbReference type="ARBA" id="ARBA00039735"/>
    </source>
</evidence>
<keyword evidence="6" id="KW-0333">Golgi apparatus</keyword>
<evidence type="ECO:0000256" key="4">
    <source>
        <dbReference type="ARBA" id="ARBA00022448"/>
    </source>
</evidence>
<feature type="domain" description="ACB" evidence="10">
    <location>
        <begin position="2"/>
        <end position="104"/>
    </location>
</feature>
<evidence type="ECO:0000256" key="8">
    <source>
        <dbReference type="ARBA" id="ARBA00023278"/>
    </source>
</evidence>
<gene>
    <name evidence="11" type="primary">DBI</name>
</gene>
<dbReference type="GO" id="GO:0005783">
    <property type="term" value="C:endoplasmic reticulum"/>
    <property type="evidence" value="ECO:0007669"/>
    <property type="project" value="UniProtKB-SubCell"/>
</dbReference>
<dbReference type="GO" id="GO:0000062">
    <property type="term" value="F:fatty-acyl-CoA binding"/>
    <property type="evidence" value="ECO:0007669"/>
    <property type="project" value="InterPro"/>
</dbReference>
<dbReference type="Ensembl" id="ENSPTET00000036963.1">
    <property type="protein sequence ID" value="ENSPTEP00000026259.1"/>
    <property type="gene ID" value="ENSPTEG00000026333.1"/>
</dbReference>
<dbReference type="Pfam" id="PF00887">
    <property type="entry name" value="ACBP"/>
    <property type="match status" value="1"/>
</dbReference>
<dbReference type="PROSITE" id="PS00880">
    <property type="entry name" value="ACB_1"/>
    <property type="match status" value="1"/>
</dbReference>
<dbReference type="InterPro" id="IPR014352">
    <property type="entry name" value="FERM/acyl-CoA-bd_prot_sf"/>
</dbReference>
<dbReference type="PRINTS" id="PR00689">
    <property type="entry name" value="ACOABINDINGP"/>
</dbReference>
<keyword evidence="4" id="KW-0813">Transport</keyword>
<dbReference type="InterPro" id="IPR035984">
    <property type="entry name" value="Acyl-CoA-binding_sf"/>
</dbReference>
<dbReference type="Gene3D" id="1.20.80.10">
    <property type="match status" value="1"/>
</dbReference>
<dbReference type="AlphaFoldDB" id="A0A8C9HXS2"/>
<dbReference type="PANTHER" id="PTHR23310:SF54">
    <property type="entry name" value="ACYL-COA-BINDING PROTEIN"/>
    <property type="match status" value="1"/>
</dbReference>
<dbReference type="GO" id="GO:0005794">
    <property type="term" value="C:Golgi apparatus"/>
    <property type="evidence" value="ECO:0007669"/>
    <property type="project" value="UniProtKB-SubCell"/>
</dbReference>
<dbReference type="PROSITE" id="PS51228">
    <property type="entry name" value="ACB_2"/>
    <property type="match status" value="1"/>
</dbReference>
<keyword evidence="8" id="KW-0379">Hydroxylation</keyword>
<reference evidence="11" key="2">
    <citation type="submission" date="2025-09" db="UniProtKB">
        <authorList>
            <consortium name="Ensembl"/>
        </authorList>
    </citation>
    <scope>IDENTIFICATION</scope>
</reference>
<proteinExistence type="inferred from homology"/>
<protein>
    <recommendedName>
        <fullName evidence="9">Acyl-CoA-binding protein</fullName>
    </recommendedName>
</protein>
<dbReference type="GO" id="GO:0005739">
    <property type="term" value="C:mitochondrion"/>
    <property type="evidence" value="ECO:0007669"/>
    <property type="project" value="TreeGrafter"/>
</dbReference>
<dbReference type="GO" id="GO:0006631">
    <property type="term" value="P:fatty acid metabolic process"/>
    <property type="evidence" value="ECO:0007669"/>
    <property type="project" value="TreeGrafter"/>
</dbReference>
<evidence type="ECO:0000259" key="10">
    <source>
        <dbReference type="PROSITE" id="PS51228"/>
    </source>
</evidence>
<keyword evidence="7" id="KW-0446">Lipid-binding</keyword>
<organism evidence="11 12">
    <name type="scientific">Piliocolobus tephrosceles</name>
    <name type="common">Ugandan red Colobus</name>
    <dbReference type="NCBI Taxonomy" id="591936"/>
    <lineage>
        <taxon>Eukaryota</taxon>
        <taxon>Metazoa</taxon>
        <taxon>Chordata</taxon>
        <taxon>Craniata</taxon>
        <taxon>Vertebrata</taxon>
        <taxon>Euteleostomi</taxon>
        <taxon>Mammalia</taxon>
        <taxon>Eutheria</taxon>
        <taxon>Euarchontoglires</taxon>
        <taxon>Primates</taxon>
        <taxon>Haplorrhini</taxon>
        <taxon>Catarrhini</taxon>
        <taxon>Cercopithecidae</taxon>
        <taxon>Colobinae</taxon>
        <taxon>Piliocolobus</taxon>
    </lineage>
</organism>
<dbReference type="SUPFAM" id="SSF47027">
    <property type="entry name" value="Acyl-CoA binding protein"/>
    <property type="match status" value="1"/>
</dbReference>
<dbReference type="InterPro" id="IPR000582">
    <property type="entry name" value="Acyl-CoA-binding_protein"/>
</dbReference>
<evidence type="ECO:0000256" key="6">
    <source>
        <dbReference type="ARBA" id="ARBA00023034"/>
    </source>
</evidence>